<feature type="compositionally biased region" description="Polar residues" evidence="1">
    <location>
        <begin position="455"/>
        <end position="465"/>
    </location>
</feature>
<feature type="region of interest" description="Disordered" evidence="1">
    <location>
        <begin position="494"/>
        <end position="559"/>
    </location>
</feature>
<sequence length="724" mass="75198">MGFSDFLGGIGGDLIVAGAGLVGTALLGPAGGAILGGAVGGAVAWGSGKTTEEILTGMAMGAAGGAMGGMGGIGIKGALRSGKAVQLADEIGRTAAANAGSGAAKLLPKIAQSQNGLLRHTIPVAVGGAHQQAWKTYLHGGLTFGSTWFSYASGRAMTPDPTQVSGDEQYALAQIPVIPIAQERSPEEMPTIYMPDPQGMPEGLVFSPPVQQQYEDVIPVLLIGNWEACGDRTRVRTLLPPDPPVSDISGEEMANINNYAQRVAAMRSKWEEMSANAELIPEIDESTQELALACQDMVGASVEALGTFATFHPANVDLIVEYQTRCMESGSFILEDLALINAAEPTEDNYVFTLIESSVVTSEENMRMFAGEFEALAAEVPEESEEEQNRQTDTGTENLLDREYANESSQLEDLAQLTPPAAWDLGGPALDATTTTGRTAEESGSLGQRSADRTGAQSDALQAGSQVPAVAGTPGSGLESMALPAAINALMNANQQPGRTPDAGEPVNRRSETGRPKEDQTAATTPTTLSPTTQTPAASTPQQSTASAPARSVVARPAGPSEVTLVSARKEPGPQEAIVYTFPDGRTQEVAVVVAQALDAAFDNAAGTDARAAYARTVVKWNREEASGSRIDPHQVMTGDVAAWDGRSAILVAFETDTSATLEVVVDGELRPFVGEMTDKAGDFGAFAGFFHPVGIEVQVSARETPDTALPIDQTTAAVAAAPA</sequence>
<dbReference type="Proteomes" id="UP000570678">
    <property type="component" value="Unassembled WGS sequence"/>
</dbReference>
<feature type="compositionally biased region" description="Low complexity" evidence="1">
    <location>
        <begin position="521"/>
        <end position="550"/>
    </location>
</feature>
<evidence type="ECO:0000256" key="1">
    <source>
        <dbReference type="SAM" id="MobiDB-lite"/>
    </source>
</evidence>
<dbReference type="RefSeq" id="WP_062976899.1">
    <property type="nucleotide sequence ID" value="NZ_JAAXOT010000018.1"/>
</dbReference>
<dbReference type="EMBL" id="JAAXOT010000018">
    <property type="protein sequence ID" value="NKY59815.1"/>
    <property type="molecule type" value="Genomic_DNA"/>
</dbReference>
<feature type="region of interest" description="Disordered" evidence="1">
    <location>
        <begin position="420"/>
        <end position="475"/>
    </location>
</feature>
<evidence type="ECO:0000313" key="3">
    <source>
        <dbReference type="Proteomes" id="UP000570678"/>
    </source>
</evidence>
<protein>
    <submittedName>
        <fullName evidence="2">Uncharacterized protein</fullName>
    </submittedName>
</protein>
<evidence type="ECO:0000313" key="2">
    <source>
        <dbReference type="EMBL" id="NKY59815.1"/>
    </source>
</evidence>
<proteinExistence type="predicted"/>
<comment type="caution">
    <text evidence="2">The sequence shown here is derived from an EMBL/GenBank/DDBJ whole genome shotgun (WGS) entry which is preliminary data.</text>
</comment>
<name>A0A846YLE3_9NOCA</name>
<gene>
    <name evidence="2" type="ORF">HGA15_27435</name>
</gene>
<keyword evidence="3" id="KW-1185">Reference proteome</keyword>
<feature type="region of interest" description="Disordered" evidence="1">
    <location>
        <begin position="379"/>
        <end position="399"/>
    </location>
</feature>
<dbReference type="AlphaFoldDB" id="A0A846YLE3"/>
<reference evidence="2 3" key="1">
    <citation type="submission" date="2020-04" db="EMBL/GenBank/DDBJ databases">
        <title>MicrobeNet Type strains.</title>
        <authorList>
            <person name="Nicholson A.C."/>
        </authorList>
    </citation>
    <scope>NUCLEOTIDE SEQUENCE [LARGE SCALE GENOMIC DNA]</scope>
    <source>
        <strain evidence="2 3">JCM 3332</strain>
    </source>
</reference>
<accession>A0A846YLE3</accession>
<organism evidence="2 3">
    <name type="scientific">Nocardia flavorosea</name>
    <dbReference type="NCBI Taxonomy" id="53429"/>
    <lineage>
        <taxon>Bacteria</taxon>
        <taxon>Bacillati</taxon>
        <taxon>Actinomycetota</taxon>
        <taxon>Actinomycetes</taxon>
        <taxon>Mycobacteriales</taxon>
        <taxon>Nocardiaceae</taxon>
        <taxon>Nocardia</taxon>
    </lineage>
</organism>
<feature type="compositionally biased region" description="Basic and acidic residues" evidence="1">
    <location>
        <begin position="507"/>
        <end position="520"/>
    </location>
</feature>